<evidence type="ECO:0000313" key="1">
    <source>
        <dbReference type="EMBL" id="CAA0813980.1"/>
    </source>
</evidence>
<dbReference type="OrthoDB" id="1748181at2759"/>
<dbReference type="EMBL" id="CACSLK010012206">
    <property type="protein sequence ID" value="CAA0813980.1"/>
    <property type="molecule type" value="Genomic_DNA"/>
</dbReference>
<proteinExistence type="predicted"/>
<feature type="non-terminal residue" evidence="1">
    <location>
        <position position="1"/>
    </location>
</feature>
<dbReference type="Gene3D" id="3.60.10.10">
    <property type="entry name" value="Endonuclease/exonuclease/phosphatase"/>
    <property type="match status" value="1"/>
</dbReference>
<gene>
    <name evidence="1" type="ORF">SHERM_14314</name>
</gene>
<comment type="caution">
    <text evidence="1">The sequence shown here is derived from an EMBL/GenBank/DDBJ whole genome shotgun (WGS) entry which is preliminary data.</text>
</comment>
<dbReference type="PANTHER" id="PTHR33710:SF79">
    <property type="entry name" value="OS06G0205337 PROTEIN"/>
    <property type="match status" value="1"/>
</dbReference>
<name>A0A9N7MS89_STRHE</name>
<feature type="non-terminal residue" evidence="1">
    <location>
        <position position="405"/>
    </location>
</feature>
<accession>A0A9N7MS89</accession>
<dbReference type="PANTHER" id="PTHR33710">
    <property type="entry name" value="BNAC02G09200D PROTEIN"/>
    <property type="match status" value="1"/>
</dbReference>
<dbReference type="AlphaFoldDB" id="A0A9N7MS89"/>
<dbReference type="SUPFAM" id="SSF56219">
    <property type="entry name" value="DNase I-like"/>
    <property type="match status" value="1"/>
</dbReference>
<evidence type="ECO:0000313" key="2">
    <source>
        <dbReference type="Proteomes" id="UP001153555"/>
    </source>
</evidence>
<protein>
    <submittedName>
        <fullName evidence="1">Uncharacterized protein</fullName>
    </submittedName>
</protein>
<dbReference type="Proteomes" id="UP001153555">
    <property type="component" value="Unassembled WGS sequence"/>
</dbReference>
<dbReference type="InterPro" id="IPR036691">
    <property type="entry name" value="Endo/exonu/phosph_ase_sf"/>
</dbReference>
<organism evidence="1 2">
    <name type="scientific">Striga hermonthica</name>
    <name type="common">Purple witchweed</name>
    <name type="synonym">Buchnera hermonthica</name>
    <dbReference type="NCBI Taxonomy" id="68872"/>
    <lineage>
        <taxon>Eukaryota</taxon>
        <taxon>Viridiplantae</taxon>
        <taxon>Streptophyta</taxon>
        <taxon>Embryophyta</taxon>
        <taxon>Tracheophyta</taxon>
        <taxon>Spermatophyta</taxon>
        <taxon>Magnoliopsida</taxon>
        <taxon>eudicotyledons</taxon>
        <taxon>Gunneridae</taxon>
        <taxon>Pentapetalae</taxon>
        <taxon>asterids</taxon>
        <taxon>lamiids</taxon>
        <taxon>Lamiales</taxon>
        <taxon>Orobanchaceae</taxon>
        <taxon>Buchnereae</taxon>
        <taxon>Striga</taxon>
    </lineage>
</organism>
<reference evidence="1" key="1">
    <citation type="submission" date="2019-12" db="EMBL/GenBank/DDBJ databases">
        <authorList>
            <person name="Scholes J."/>
        </authorList>
    </citation>
    <scope>NUCLEOTIDE SEQUENCE</scope>
</reference>
<keyword evidence="2" id="KW-1185">Reference proteome</keyword>
<sequence length="405" mass="46617">WIYVNPVNSRGGILISWSSRIIILQIISFDFCVQVQFCFQEDGAKHWVVFVYASSNASDRNLQWEVLLRHSLSWGEIWCICGDFNDILSNEEKQGGALRDDSSFSNFRNFVNGLGVIDSKFVGHPYRRKQGKNFIEERLDRFLLSPAWYLKYPNGLVKHIHASSSDHNMLILNTLGTFEISQKRFTYDKRWFNMPGFAEILENVWKDSVTRQDLFSLKERIKNVRKTLIGWKASQKTNSLKEIERCKESLSQLAMKGGDRDWAAWHKLTSELNQAYKNEELYWSQKARISWLKEGDMNSAFFHASVQNRRKINSLDSLLKADGSTCESTQETLEEITAYFDNLFKTSAPQVQKCINIAKSSIFFSKNTSEETMAGICQVFAGISRVTATKYLGLPLGIGRKKKEV</sequence>